<dbReference type="STRING" id="2903.R1D6U5"/>
<dbReference type="SUPFAM" id="SSF48179">
    <property type="entry name" value="6-phosphogluconate dehydrogenase C-terminal domain-like"/>
    <property type="match status" value="1"/>
</dbReference>
<dbReference type="InterPro" id="IPR002204">
    <property type="entry name" value="3-OH-isobutyrate_DH-rel_CS"/>
</dbReference>
<evidence type="ECO:0000259" key="3">
    <source>
        <dbReference type="Pfam" id="PF03446"/>
    </source>
</evidence>
<evidence type="ECO:0000313" key="4">
    <source>
        <dbReference type="EnsemblProtists" id="EOD06611"/>
    </source>
</evidence>
<dbReference type="GeneID" id="17252760"/>
<evidence type="ECO:0000313" key="5">
    <source>
        <dbReference type="Proteomes" id="UP000013827"/>
    </source>
</evidence>
<reference evidence="4" key="2">
    <citation type="submission" date="2024-10" db="UniProtKB">
        <authorList>
            <consortium name="EnsemblProtists"/>
        </authorList>
    </citation>
    <scope>IDENTIFICATION</scope>
</reference>
<keyword evidence="5" id="KW-1185">Reference proteome</keyword>
<dbReference type="EnsemblProtists" id="EOD06611">
    <property type="protein sequence ID" value="EOD06611"/>
    <property type="gene ID" value="EMIHUDRAFT_219148"/>
</dbReference>
<proteinExistence type="inferred from homology"/>
<dbReference type="GO" id="GO:0050661">
    <property type="term" value="F:NADP binding"/>
    <property type="evidence" value="ECO:0007669"/>
    <property type="project" value="InterPro"/>
</dbReference>
<dbReference type="PANTHER" id="PTHR43580">
    <property type="entry name" value="OXIDOREDUCTASE GLYR1-RELATED"/>
    <property type="match status" value="1"/>
</dbReference>
<dbReference type="PaxDb" id="2903-EOD06611"/>
<dbReference type="RefSeq" id="XP_005759040.1">
    <property type="nucleotide sequence ID" value="XM_005758983.1"/>
</dbReference>
<organism evidence="4 5">
    <name type="scientific">Emiliania huxleyi (strain CCMP1516)</name>
    <dbReference type="NCBI Taxonomy" id="280463"/>
    <lineage>
        <taxon>Eukaryota</taxon>
        <taxon>Haptista</taxon>
        <taxon>Haptophyta</taxon>
        <taxon>Prymnesiophyceae</taxon>
        <taxon>Isochrysidales</taxon>
        <taxon>Noelaerhabdaceae</taxon>
        <taxon>Emiliania</taxon>
    </lineage>
</organism>
<protein>
    <recommendedName>
        <fullName evidence="3">6-phosphogluconate dehydrogenase NADP-binding domain-containing protein</fullName>
    </recommendedName>
</protein>
<dbReference type="Proteomes" id="UP000013827">
    <property type="component" value="Unassembled WGS sequence"/>
</dbReference>
<dbReference type="GO" id="GO:0016491">
    <property type="term" value="F:oxidoreductase activity"/>
    <property type="evidence" value="ECO:0007669"/>
    <property type="project" value="InterPro"/>
</dbReference>
<evidence type="ECO:0000256" key="1">
    <source>
        <dbReference type="ARBA" id="ARBA00007598"/>
    </source>
</evidence>
<dbReference type="HOGENOM" id="CLU_772590_0_0_1"/>
<reference evidence="5" key="1">
    <citation type="journal article" date="2013" name="Nature">
        <title>Pan genome of the phytoplankton Emiliania underpins its global distribution.</title>
        <authorList>
            <person name="Read B.A."/>
            <person name="Kegel J."/>
            <person name="Klute M.J."/>
            <person name="Kuo A."/>
            <person name="Lefebvre S.C."/>
            <person name="Maumus F."/>
            <person name="Mayer C."/>
            <person name="Miller J."/>
            <person name="Monier A."/>
            <person name="Salamov A."/>
            <person name="Young J."/>
            <person name="Aguilar M."/>
            <person name="Claverie J.M."/>
            <person name="Frickenhaus S."/>
            <person name="Gonzalez K."/>
            <person name="Herman E.K."/>
            <person name="Lin Y.C."/>
            <person name="Napier J."/>
            <person name="Ogata H."/>
            <person name="Sarno A.F."/>
            <person name="Shmutz J."/>
            <person name="Schroeder D."/>
            <person name="de Vargas C."/>
            <person name="Verret F."/>
            <person name="von Dassow P."/>
            <person name="Valentin K."/>
            <person name="Van de Peer Y."/>
            <person name="Wheeler G."/>
            <person name="Dacks J.B."/>
            <person name="Delwiche C.F."/>
            <person name="Dyhrman S.T."/>
            <person name="Glockner G."/>
            <person name="John U."/>
            <person name="Richards T."/>
            <person name="Worden A.Z."/>
            <person name="Zhang X."/>
            <person name="Grigoriev I.V."/>
            <person name="Allen A.E."/>
            <person name="Bidle K."/>
            <person name="Borodovsky M."/>
            <person name="Bowler C."/>
            <person name="Brownlee C."/>
            <person name="Cock J.M."/>
            <person name="Elias M."/>
            <person name="Gladyshev V.N."/>
            <person name="Groth M."/>
            <person name="Guda C."/>
            <person name="Hadaegh A."/>
            <person name="Iglesias-Rodriguez M.D."/>
            <person name="Jenkins J."/>
            <person name="Jones B.M."/>
            <person name="Lawson T."/>
            <person name="Leese F."/>
            <person name="Lindquist E."/>
            <person name="Lobanov A."/>
            <person name="Lomsadze A."/>
            <person name="Malik S.B."/>
            <person name="Marsh M.E."/>
            <person name="Mackinder L."/>
            <person name="Mock T."/>
            <person name="Mueller-Roeber B."/>
            <person name="Pagarete A."/>
            <person name="Parker M."/>
            <person name="Probert I."/>
            <person name="Quesneville H."/>
            <person name="Raines C."/>
            <person name="Rensing S.A."/>
            <person name="Riano-Pachon D.M."/>
            <person name="Richier S."/>
            <person name="Rokitta S."/>
            <person name="Shiraiwa Y."/>
            <person name="Soanes D.M."/>
            <person name="van der Giezen M."/>
            <person name="Wahlund T.M."/>
            <person name="Williams B."/>
            <person name="Wilson W."/>
            <person name="Wolfe G."/>
            <person name="Wurch L.L."/>
        </authorList>
    </citation>
    <scope>NUCLEOTIDE SEQUENCE</scope>
</reference>
<dbReference type="InterPro" id="IPR013328">
    <property type="entry name" value="6PGD_dom2"/>
</dbReference>
<evidence type="ECO:0000256" key="2">
    <source>
        <dbReference type="SAM" id="MobiDB-lite"/>
    </source>
</evidence>
<dbReference type="SUPFAM" id="SSF51735">
    <property type="entry name" value="NAD(P)-binding Rossmann-fold domains"/>
    <property type="match status" value="1"/>
</dbReference>
<dbReference type="AlphaFoldDB" id="A0A0D3I5S6"/>
<dbReference type="Gene3D" id="3.40.50.720">
    <property type="entry name" value="NAD(P)-binding Rossmann-like Domain"/>
    <property type="match status" value="1"/>
</dbReference>
<dbReference type="Gene3D" id="1.10.1040.10">
    <property type="entry name" value="N-(1-d-carboxylethyl)-l-norvaline Dehydrogenase, domain 2"/>
    <property type="match status" value="1"/>
</dbReference>
<dbReference type="PANTHER" id="PTHR43580:SF8">
    <property type="entry name" value="6-PHOSPHOGLUCONATE DEHYDROGENASE NADP-BINDING DOMAIN-CONTAINING PROTEIN-RELATED"/>
    <property type="match status" value="1"/>
</dbReference>
<dbReference type="InterPro" id="IPR036291">
    <property type="entry name" value="NAD(P)-bd_dom_sf"/>
</dbReference>
<dbReference type="InterPro" id="IPR006115">
    <property type="entry name" value="6PGDH_NADP-bd"/>
</dbReference>
<accession>A0A0D3I5S6</accession>
<feature type="region of interest" description="Disordered" evidence="2">
    <location>
        <begin position="306"/>
        <end position="329"/>
    </location>
</feature>
<dbReference type="PROSITE" id="PS00895">
    <property type="entry name" value="3_HYDROXYISOBUT_DH"/>
    <property type="match status" value="1"/>
</dbReference>
<sequence>MSQSDDSARPTAVFVGLGAMGAAMAERIGTSGGAIFSDLVLYNRTPAKAEYVAARVSEQASGDKTLRTTVAATVDEVAAAALRNPSGVVIVAMLFGDDSTEGFFTACLKLLHRDQTAAAPPFLLANCATISAPVARKLARLVHEAGGAFVNAPVTGRPPHAAAGQLCSWVAAAGEAPGVAAGADAALFSSHPARVFAERVAPLWSKHARVLSESDAGASALYKLCTNLMVYGFGQVLGEALLLLDAAGLPRDSLRDWTSHVLPAPNLVDLYCDKMVSRSFGGDGRPVGAALEVAQKDLRLMRGLVDEAGGSSSNSSPDPPRPGAPLPVLDGVLGEASWGGSSLHAAREAPMDWSAFLLELEARATS</sequence>
<feature type="domain" description="6-phosphogluconate dehydrogenase NADP-binding" evidence="3">
    <location>
        <begin position="14"/>
        <end position="173"/>
    </location>
</feature>
<dbReference type="KEGG" id="ehx:EMIHUDRAFT_219148"/>
<dbReference type="InterPro" id="IPR008927">
    <property type="entry name" value="6-PGluconate_DH-like_C_sf"/>
</dbReference>
<dbReference type="InterPro" id="IPR051265">
    <property type="entry name" value="HIBADH-related_NP60_sf"/>
</dbReference>
<name>A0A0D3I5S6_EMIH1</name>
<dbReference type="Pfam" id="PF03446">
    <property type="entry name" value="NAD_binding_2"/>
    <property type="match status" value="1"/>
</dbReference>
<comment type="similarity">
    <text evidence="1">Belongs to the HIBADH-related family. NP60 subfamily.</text>
</comment>